<dbReference type="SMART" id="SM01381">
    <property type="entry name" value="7TM_GPCR_Srsx"/>
    <property type="match status" value="1"/>
</dbReference>
<dbReference type="InterPro" id="IPR000276">
    <property type="entry name" value="GPCR_Rhodpsn"/>
</dbReference>
<reference evidence="14" key="3">
    <citation type="submission" date="2025-08" db="UniProtKB">
        <authorList>
            <consortium name="Ensembl"/>
        </authorList>
    </citation>
    <scope>IDENTIFICATION</scope>
</reference>
<keyword evidence="15" id="KW-1185">Reference proteome</keyword>
<feature type="transmembrane region" description="Helical" evidence="12">
    <location>
        <begin position="321"/>
        <end position="339"/>
    </location>
</feature>
<dbReference type="InParanoid" id="A0A3P8YGJ0"/>
<dbReference type="PANTHER" id="PTHR24248">
    <property type="entry name" value="ADRENERGIC RECEPTOR-RELATED G-PROTEIN COUPLED RECEPTOR"/>
    <property type="match status" value="1"/>
</dbReference>
<dbReference type="PROSITE" id="PS50262">
    <property type="entry name" value="G_PROTEIN_RECEP_F1_2"/>
    <property type="match status" value="1"/>
</dbReference>
<keyword evidence="7" id="KW-1015">Disulfide bond</keyword>
<evidence type="ECO:0000256" key="2">
    <source>
        <dbReference type="ARBA" id="ARBA00022475"/>
    </source>
</evidence>
<accession>A0A3P8YGJ0</accession>
<dbReference type="SUPFAM" id="SSF81321">
    <property type="entry name" value="Family A G protein-coupled receptor-like"/>
    <property type="match status" value="1"/>
</dbReference>
<dbReference type="GeneTree" id="ENSGT00950000182934"/>
<evidence type="ECO:0000313" key="14">
    <source>
        <dbReference type="Ensembl" id="ENSELUP00000015231.2"/>
    </source>
</evidence>
<dbReference type="GO" id="GO:0071880">
    <property type="term" value="P:adenylate cyclase-activating adrenergic receptor signaling pathway"/>
    <property type="evidence" value="ECO:0007669"/>
    <property type="project" value="TreeGrafter"/>
</dbReference>
<keyword evidence="5 10" id="KW-0297">G-protein coupled receptor</keyword>
<feature type="transmembrane region" description="Helical" evidence="12">
    <location>
        <begin position="202"/>
        <end position="222"/>
    </location>
</feature>
<reference evidence="14" key="2">
    <citation type="submission" date="2020-02" db="EMBL/GenBank/DDBJ databases">
        <title>Esox lucius (northern pike) genome, fEsoLuc1, primary haplotype.</title>
        <authorList>
            <person name="Myers G."/>
            <person name="Karagic N."/>
            <person name="Meyer A."/>
            <person name="Pippel M."/>
            <person name="Reichard M."/>
            <person name="Winkler S."/>
            <person name="Tracey A."/>
            <person name="Sims Y."/>
            <person name="Howe K."/>
            <person name="Rhie A."/>
            <person name="Formenti G."/>
            <person name="Durbin R."/>
            <person name="Fedrigo O."/>
            <person name="Jarvis E.D."/>
        </authorList>
    </citation>
    <scope>NUCLEOTIDE SEQUENCE [LARGE SCALE GENOMIC DNA]</scope>
</reference>
<dbReference type="Ensembl" id="ENSELUT00000024266.3">
    <property type="protein sequence ID" value="ENSELUP00000015231.2"/>
    <property type="gene ID" value="ENSELUG00000015211.3"/>
</dbReference>
<evidence type="ECO:0000256" key="3">
    <source>
        <dbReference type="ARBA" id="ARBA00022692"/>
    </source>
</evidence>
<dbReference type="PRINTS" id="PR00237">
    <property type="entry name" value="GPCRRHODOPSN"/>
</dbReference>
<keyword evidence="9 10" id="KW-0807">Transducer</keyword>
<evidence type="ECO:0000256" key="12">
    <source>
        <dbReference type="SAM" id="Phobius"/>
    </source>
</evidence>
<dbReference type="OMA" id="ARWIHAI"/>
<name>A0A3P8YGJ0_ESOLU</name>
<dbReference type="InterPro" id="IPR017452">
    <property type="entry name" value="GPCR_Rhodpsn_7TM"/>
</dbReference>
<organism evidence="14 15">
    <name type="scientific">Esox lucius</name>
    <name type="common">Northern pike</name>
    <dbReference type="NCBI Taxonomy" id="8010"/>
    <lineage>
        <taxon>Eukaryota</taxon>
        <taxon>Metazoa</taxon>
        <taxon>Chordata</taxon>
        <taxon>Craniata</taxon>
        <taxon>Vertebrata</taxon>
        <taxon>Euteleostomi</taxon>
        <taxon>Actinopterygii</taxon>
        <taxon>Neopterygii</taxon>
        <taxon>Teleostei</taxon>
        <taxon>Protacanthopterygii</taxon>
        <taxon>Esociformes</taxon>
        <taxon>Esocidae</taxon>
        <taxon>Esox</taxon>
    </lineage>
</organism>
<dbReference type="AlphaFoldDB" id="A0A3P8YGJ0"/>
<evidence type="ECO:0000256" key="9">
    <source>
        <dbReference type="ARBA" id="ARBA00023224"/>
    </source>
</evidence>
<keyword evidence="2" id="KW-1003">Cell membrane</keyword>
<dbReference type="GO" id="GO:0004930">
    <property type="term" value="F:G protein-coupled receptor activity"/>
    <property type="evidence" value="ECO:0007669"/>
    <property type="project" value="UniProtKB-KW"/>
</dbReference>
<evidence type="ECO:0000256" key="8">
    <source>
        <dbReference type="ARBA" id="ARBA00023170"/>
    </source>
</evidence>
<dbReference type="Pfam" id="PF00001">
    <property type="entry name" value="7tm_1"/>
    <property type="match status" value="1"/>
</dbReference>
<keyword evidence="3 10" id="KW-0812">Transmembrane</keyword>
<dbReference type="Proteomes" id="UP000265140">
    <property type="component" value="Chromosome 4"/>
</dbReference>
<evidence type="ECO:0000256" key="10">
    <source>
        <dbReference type="RuleBase" id="RU000688"/>
    </source>
</evidence>
<evidence type="ECO:0000256" key="4">
    <source>
        <dbReference type="ARBA" id="ARBA00022989"/>
    </source>
</evidence>
<feature type="transmembrane region" description="Helical" evidence="12">
    <location>
        <begin position="74"/>
        <end position="97"/>
    </location>
</feature>
<evidence type="ECO:0000256" key="5">
    <source>
        <dbReference type="ARBA" id="ARBA00023040"/>
    </source>
</evidence>
<evidence type="ECO:0000259" key="13">
    <source>
        <dbReference type="PROSITE" id="PS50262"/>
    </source>
</evidence>
<comment type="similarity">
    <text evidence="10">Belongs to the G-protein coupled receptor 1 family.</text>
</comment>
<dbReference type="PRINTS" id="PR00242">
    <property type="entry name" value="DOPAMINER"/>
</dbReference>
<evidence type="ECO:0000256" key="11">
    <source>
        <dbReference type="SAM" id="MobiDB-lite"/>
    </source>
</evidence>
<proteinExistence type="inferred from homology"/>
<feature type="region of interest" description="Disordered" evidence="11">
    <location>
        <begin position="247"/>
        <end position="266"/>
    </location>
</feature>
<dbReference type="STRING" id="8010.ENSELUP00000015231"/>
<keyword evidence="4 12" id="KW-1133">Transmembrane helix</keyword>
<comment type="subcellular location">
    <subcellularLocation>
        <location evidence="1">Cell membrane</location>
        <topology evidence="1">Multi-pass membrane protein</topology>
    </subcellularLocation>
</comment>
<reference evidence="14" key="4">
    <citation type="submission" date="2025-09" db="UniProtKB">
        <authorList>
            <consortium name="Ensembl"/>
        </authorList>
    </citation>
    <scope>IDENTIFICATION</scope>
</reference>
<evidence type="ECO:0000256" key="1">
    <source>
        <dbReference type="ARBA" id="ARBA00004651"/>
    </source>
</evidence>
<dbReference type="InterPro" id="IPR000929">
    <property type="entry name" value="Dopamine_rcpt"/>
</dbReference>
<dbReference type="PROSITE" id="PS00237">
    <property type="entry name" value="G_PROTEIN_RECEP_F1_1"/>
    <property type="match status" value="1"/>
</dbReference>
<feature type="transmembrane region" description="Helical" evidence="12">
    <location>
        <begin position="34"/>
        <end position="62"/>
    </location>
</feature>
<dbReference type="PANTHER" id="PTHR24248:SF66">
    <property type="entry name" value="OCTOPAMINE RECEPTOR BETA-3R"/>
    <property type="match status" value="1"/>
</dbReference>
<feature type="transmembrane region" description="Helical" evidence="12">
    <location>
        <begin position="285"/>
        <end position="309"/>
    </location>
</feature>
<evidence type="ECO:0000256" key="6">
    <source>
        <dbReference type="ARBA" id="ARBA00023136"/>
    </source>
</evidence>
<sequence length="375" mass="41298">MFLASNRSTTDNCVNLSAPGGHSESTSGTLQSTTVKVCVVCILLPIPVLAILGNILIWASVVRFRSLQTPTNSFIVSLATADFLVAVLVMPFSLVGSVGTWCFGQNFCVAHFLLDLTLCTTSIFNLSCVALDRYVAVCDPLHYPARMSTRRVTLLLFLSWLIPLLVSSLCVSLGTYSLNAPSGHRGARQESQTCVAQFHTPYAVAVSTVCFFIPVLFMLFAYGKIFMAAQRQARWIHAIENQVRQLHTAQNPSRDDPNQPHPARRVGARVGGFSIRKEKKAARTLGLIMGVFLLCWLPHFSVNIAFSLWGTRISPVVLDAFMWLGYANSSLNPFIYASFNKDFRHAFAAILGFRILGRRIRGCLVATQEGNRVAC</sequence>
<dbReference type="GO" id="GO:0005886">
    <property type="term" value="C:plasma membrane"/>
    <property type="evidence" value="ECO:0007669"/>
    <property type="project" value="UniProtKB-SubCell"/>
</dbReference>
<keyword evidence="8 10" id="KW-0675">Receptor</keyword>
<feature type="transmembrane region" description="Helical" evidence="12">
    <location>
        <begin position="152"/>
        <end position="176"/>
    </location>
</feature>
<feature type="domain" description="G-protein coupled receptors family 1 profile" evidence="13">
    <location>
        <begin position="53"/>
        <end position="336"/>
    </location>
</feature>
<reference evidence="15" key="1">
    <citation type="journal article" date="2014" name="PLoS ONE">
        <title>The genome and linkage map of the northern pike (Esox lucius): conserved synteny revealed between the salmonid sister group and the Neoteleostei.</title>
        <authorList>
            <person name="Rondeau E.B."/>
            <person name="Minkley D.R."/>
            <person name="Leong J.S."/>
            <person name="Messmer A.M."/>
            <person name="Jantzen J.R."/>
            <person name="von Schalburg K.R."/>
            <person name="Lemon C."/>
            <person name="Bird N.H."/>
            <person name="Koop B.F."/>
        </authorList>
    </citation>
    <scope>NUCLEOTIDE SEQUENCE</scope>
</reference>
<dbReference type="GO" id="GO:0043410">
    <property type="term" value="P:positive regulation of MAPK cascade"/>
    <property type="evidence" value="ECO:0007669"/>
    <property type="project" value="TreeGrafter"/>
</dbReference>
<evidence type="ECO:0000313" key="15">
    <source>
        <dbReference type="Proteomes" id="UP000265140"/>
    </source>
</evidence>
<dbReference type="Gene3D" id="1.20.1070.10">
    <property type="entry name" value="Rhodopsin 7-helix transmembrane proteins"/>
    <property type="match status" value="1"/>
</dbReference>
<evidence type="ECO:0000256" key="7">
    <source>
        <dbReference type="ARBA" id="ARBA00023157"/>
    </source>
</evidence>
<protein>
    <recommendedName>
        <fullName evidence="13">G-protein coupled receptors family 1 profile domain-containing protein</fullName>
    </recommendedName>
</protein>
<keyword evidence="6 12" id="KW-0472">Membrane</keyword>